<dbReference type="PANTHER" id="PTHR48063:SF112">
    <property type="entry name" value="RECEPTOR LIKE PROTEIN 30-LIKE"/>
    <property type="match status" value="1"/>
</dbReference>
<evidence type="ECO:0000256" key="4">
    <source>
        <dbReference type="ARBA" id="ARBA00022989"/>
    </source>
</evidence>
<dbReference type="InterPro" id="IPR001611">
    <property type="entry name" value="Leu-rich_rpt"/>
</dbReference>
<accession>A0A834TGP9</accession>
<keyword evidence="2 8" id="KW-0812">Transmembrane</keyword>
<evidence type="ECO:0000256" key="1">
    <source>
        <dbReference type="ARBA" id="ARBA00004479"/>
    </source>
</evidence>
<keyword evidence="10" id="KW-1185">Reference proteome</keyword>
<comment type="subcellular location">
    <subcellularLocation>
        <location evidence="1">Membrane</location>
        <topology evidence="1">Single-pass type I membrane protein</topology>
    </subcellularLocation>
</comment>
<keyword evidence="7" id="KW-0325">Glycoprotein</keyword>
<dbReference type="AlphaFoldDB" id="A0A834TGP9"/>
<reference evidence="9" key="1">
    <citation type="submission" date="2020-09" db="EMBL/GenBank/DDBJ databases">
        <title>Genome-Enabled Discovery of Anthraquinone Biosynthesis in Senna tora.</title>
        <authorList>
            <person name="Kang S.-H."/>
            <person name="Pandey R.P."/>
            <person name="Lee C.-M."/>
            <person name="Sim J.-S."/>
            <person name="Jeong J.-T."/>
            <person name="Choi B.-S."/>
            <person name="Jung M."/>
            <person name="Ginzburg D."/>
            <person name="Zhao K."/>
            <person name="Won S.Y."/>
            <person name="Oh T.-J."/>
            <person name="Yu Y."/>
            <person name="Kim N.-H."/>
            <person name="Lee O.R."/>
            <person name="Lee T.-H."/>
            <person name="Bashyal P."/>
            <person name="Kim T.-S."/>
            <person name="Lee W.-H."/>
            <person name="Kawkins C."/>
            <person name="Kim C.-K."/>
            <person name="Kim J.S."/>
            <person name="Ahn B.O."/>
            <person name="Rhee S.Y."/>
            <person name="Sohng J.K."/>
        </authorList>
    </citation>
    <scope>NUCLEOTIDE SEQUENCE</scope>
    <source>
        <tissue evidence="9">Leaf</tissue>
    </source>
</reference>
<protein>
    <submittedName>
        <fullName evidence="9">Receptor-like protein EIX2</fullName>
    </submittedName>
</protein>
<proteinExistence type="predicted"/>
<comment type="caution">
    <text evidence="9">The sequence shown here is derived from an EMBL/GenBank/DDBJ whole genome shotgun (WGS) entry which is preliminary data.</text>
</comment>
<dbReference type="PANTHER" id="PTHR48063">
    <property type="entry name" value="LRR RECEPTOR-LIKE KINASE"/>
    <property type="match status" value="1"/>
</dbReference>
<dbReference type="OrthoDB" id="1435759at2759"/>
<keyword evidence="6 9" id="KW-0675">Receptor</keyword>
<dbReference type="Pfam" id="PF00560">
    <property type="entry name" value="LRR_1"/>
    <property type="match status" value="2"/>
</dbReference>
<keyword evidence="3" id="KW-0732">Signal</keyword>
<evidence type="ECO:0000256" key="2">
    <source>
        <dbReference type="ARBA" id="ARBA00022692"/>
    </source>
</evidence>
<dbReference type="InterPro" id="IPR032675">
    <property type="entry name" value="LRR_dom_sf"/>
</dbReference>
<keyword evidence="5 8" id="KW-0472">Membrane</keyword>
<evidence type="ECO:0000256" key="6">
    <source>
        <dbReference type="ARBA" id="ARBA00023170"/>
    </source>
</evidence>
<dbReference type="PRINTS" id="PR00019">
    <property type="entry name" value="LEURICHRPT"/>
</dbReference>
<dbReference type="Proteomes" id="UP000634136">
    <property type="component" value="Unassembled WGS sequence"/>
</dbReference>
<evidence type="ECO:0000256" key="8">
    <source>
        <dbReference type="SAM" id="Phobius"/>
    </source>
</evidence>
<dbReference type="Gene3D" id="3.80.10.10">
    <property type="entry name" value="Ribonuclease Inhibitor"/>
    <property type="match status" value="1"/>
</dbReference>
<evidence type="ECO:0000256" key="7">
    <source>
        <dbReference type="ARBA" id="ARBA00023180"/>
    </source>
</evidence>
<evidence type="ECO:0000313" key="9">
    <source>
        <dbReference type="EMBL" id="KAF7820659.1"/>
    </source>
</evidence>
<organism evidence="9 10">
    <name type="scientific">Senna tora</name>
    <dbReference type="NCBI Taxonomy" id="362788"/>
    <lineage>
        <taxon>Eukaryota</taxon>
        <taxon>Viridiplantae</taxon>
        <taxon>Streptophyta</taxon>
        <taxon>Embryophyta</taxon>
        <taxon>Tracheophyta</taxon>
        <taxon>Spermatophyta</taxon>
        <taxon>Magnoliopsida</taxon>
        <taxon>eudicotyledons</taxon>
        <taxon>Gunneridae</taxon>
        <taxon>Pentapetalae</taxon>
        <taxon>rosids</taxon>
        <taxon>fabids</taxon>
        <taxon>Fabales</taxon>
        <taxon>Fabaceae</taxon>
        <taxon>Caesalpinioideae</taxon>
        <taxon>Cassia clade</taxon>
        <taxon>Senna</taxon>
    </lineage>
</organism>
<sequence length="157" mass="17851">MKSLESIDLSFNQLSGELPQSMSALSWLSVLNLSNNNFLGAILKGNQLQSFDDLSIYANNPYLCGAPLPTKCHVNDIPRPPSSIHSEDDKGDEEEKENILFYFVIALGFITGFWGVIGILLIKKRWRHAYFRYMENVADKIYMAIVIMVARKKEDDM</sequence>
<name>A0A834TGP9_9FABA</name>
<evidence type="ECO:0000256" key="5">
    <source>
        <dbReference type="ARBA" id="ARBA00023136"/>
    </source>
</evidence>
<dbReference type="SUPFAM" id="SSF52058">
    <property type="entry name" value="L domain-like"/>
    <property type="match status" value="1"/>
</dbReference>
<evidence type="ECO:0000313" key="10">
    <source>
        <dbReference type="Proteomes" id="UP000634136"/>
    </source>
</evidence>
<keyword evidence="4 8" id="KW-1133">Transmembrane helix</keyword>
<gene>
    <name evidence="9" type="ORF">G2W53_026114</name>
</gene>
<dbReference type="EMBL" id="JAAIUW010000008">
    <property type="protein sequence ID" value="KAF7820659.1"/>
    <property type="molecule type" value="Genomic_DNA"/>
</dbReference>
<dbReference type="GO" id="GO:0016020">
    <property type="term" value="C:membrane"/>
    <property type="evidence" value="ECO:0007669"/>
    <property type="project" value="UniProtKB-SubCell"/>
</dbReference>
<evidence type="ECO:0000256" key="3">
    <source>
        <dbReference type="ARBA" id="ARBA00022729"/>
    </source>
</evidence>
<feature type="transmembrane region" description="Helical" evidence="8">
    <location>
        <begin position="99"/>
        <end position="122"/>
    </location>
</feature>
<dbReference type="InterPro" id="IPR046956">
    <property type="entry name" value="RLP23-like"/>
</dbReference>